<comment type="caution">
    <text evidence="1">The sequence shown here is derived from an EMBL/GenBank/DDBJ whole genome shotgun (WGS) entry which is preliminary data.</text>
</comment>
<sequence length="105" mass="12216">MSANVHRNSTVTKRTTARTLKNAEPATLVMYLMGVIDDVIADLMLIELYREVMTVPSSYNRYSRSSHQDKFNANYEFKFNAYYKLHACRRTINLALSNFDLFFCS</sequence>
<keyword evidence="2" id="KW-1185">Reference proteome</keyword>
<reference evidence="1" key="1">
    <citation type="journal article" date="2019" name="bioRxiv">
        <title>The Genome of the Zebra Mussel, Dreissena polymorpha: A Resource for Invasive Species Research.</title>
        <authorList>
            <person name="McCartney M.A."/>
            <person name="Auch B."/>
            <person name="Kono T."/>
            <person name="Mallez S."/>
            <person name="Zhang Y."/>
            <person name="Obille A."/>
            <person name="Becker A."/>
            <person name="Abrahante J.E."/>
            <person name="Garbe J."/>
            <person name="Badalamenti J.P."/>
            <person name="Herman A."/>
            <person name="Mangelson H."/>
            <person name="Liachko I."/>
            <person name="Sullivan S."/>
            <person name="Sone E.D."/>
            <person name="Koren S."/>
            <person name="Silverstein K.A.T."/>
            <person name="Beckman K.B."/>
            <person name="Gohl D.M."/>
        </authorList>
    </citation>
    <scope>NUCLEOTIDE SEQUENCE</scope>
    <source>
        <strain evidence="1">Duluth1</strain>
        <tissue evidence="1">Whole animal</tissue>
    </source>
</reference>
<dbReference type="EMBL" id="JAIWYP010000014">
    <property type="protein sequence ID" value="KAH3713904.1"/>
    <property type="molecule type" value="Genomic_DNA"/>
</dbReference>
<accession>A0A9D4BZK4</accession>
<proteinExistence type="predicted"/>
<dbReference type="AlphaFoldDB" id="A0A9D4BZK4"/>
<gene>
    <name evidence="1" type="ORF">DPMN_073705</name>
</gene>
<name>A0A9D4BZK4_DREPO</name>
<evidence type="ECO:0000313" key="2">
    <source>
        <dbReference type="Proteomes" id="UP000828390"/>
    </source>
</evidence>
<reference evidence="1" key="2">
    <citation type="submission" date="2020-11" db="EMBL/GenBank/DDBJ databases">
        <authorList>
            <person name="McCartney M.A."/>
            <person name="Auch B."/>
            <person name="Kono T."/>
            <person name="Mallez S."/>
            <person name="Becker A."/>
            <person name="Gohl D.M."/>
            <person name="Silverstein K.A.T."/>
            <person name="Koren S."/>
            <person name="Bechman K.B."/>
            <person name="Herman A."/>
            <person name="Abrahante J.E."/>
            <person name="Garbe J."/>
        </authorList>
    </citation>
    <scope>NUCLEOTIDE SEQUENCE</scope>
    <source>
        <strain evidence="1">Duluth1</strain>
        <tissue evidence="1">Whole animal</tissue>
    </source>
</reference>
<organism evidence="1 2">
    <name type="scientific">Dreissena polymorpha</name>
    <name type="common">Zebra mussel</name>
    <name type="synonym">Mytilus polymorpha</name>
    <dbReference type="NCBI Taxonomy" id="45954"/>
    <lineage>
        <taxon>Eukaryota</taxon>
        <taxon>Metazoa</taxon>
        <taxon>Spiralia</taxon>
        <taxon>Lophotrochozoa</taxon>
        <taxon>Mollusca</taxon>
        <taxon>Bivalvia</taxon>
        <taxon>Autobranchia</taxon>
        <taxon>Heteroconchia</taxon>
        <taxon>Euheterodonta</taxon>
        <taxon>Imparidentia</taxon>
        <taxon>Neoheterodontei</taxon>
        <taxon>Myida</taxon>
        <taxon>Dreissenoidea</taxon>
        <taxon>Dreissenidae</taxon>
        <taxon>Dreissena</taxon>
    </lineage>
</organism>
<evidence type="ECO:0000313" key="1">
    <source>
        <dbReference type="EMBL" id="KAH3713904.1"/>
    </source>
</evidence>
<protein>
    <submittedName>
        <fullName evidence="1">Uncharacterized protein</fullName>
    </submittedName>
</protein>
<dbReference type="Proteomes" id="UP000828390">
    <property type="component" value="Unassembled WGS sequence"/>
</dbReference>